<evidence type="ECO:0000313" key="1">
    <source>
        <dbReference type="EMBL" id="WNG48844.1"/>
    </source>
</evidence>
<dbReference type="RefSeq" id="WP_395806509.1">
    <property type="nucleotide sequence ID" value="NZ_CP043494.1"/>
</dbReference>
<name>A0ABY9X0E4_9BACT</name>
<accession>A0ABY9X0E4</accession>
<protein>
    <recommendedName>
        <fullName evidence="3">MDMPI C-terminal domain-containing protein</fullName>
    </recommendedName>
</protein>
<dbReference type="Proteomes" id="UP001611383">
    <property type="component" value="Chromosome"/>
</dbReference>
<evidence type="ECO:0000313" key="2">
    <source>
        <dbReference type="Proteomes" id="UP001611383"/>
    </source>
</evidence>
<proteinExistence type="predicted"/>
<reference evidence="1 2" key="1">
    <citation type="submission" date="2019-08" db="EMBL/GenBank/DDBJ databases">
        <title>Archangium and Cystobacter genomes.</title>
        <authorList>
            <person name="Chen I.-C.K."/>
            <person name="Wielgoss S."/>
        </authorList>
    </citation>
    <scope>NUCLEOTIDE SEQUENCE [LARGE SCALE GENOMIC DNA]</scope>
    <source>
        <strain evidence="1 2">Cbm 6</strain>
    </source>
</reference>
<sequence>MTGLSAEARRQRLLRKFYRSGSEGTWTRPFDDFPAEVRTNLLNMAAVRGGELPVLSHFRDPEHWVLLTTEQVITWRPDGILHLPWSEIEGATVDAAHVNGTLASSPDGKLALNRLKILLRRGETVELELEEGAAFFGFWNALKMVATMNNA</sequence>
<dbReference type="EMBL" id="CP043494">
    <property type="protein sequence ID" value="WNG48844.1"/>
    <property type="molecule type" value="Genomic_DNA"/>
</dbReference>
<evidence type="ECO:0008006" key="3">
    <source>
        <dbReference type="Google" id="ProtNLM"/>
    </source>
</evidence>
<gene>
    <name evidence="1" type="ORF">F0U60_35565</name>
</gene>
<keyword evidence="2" id="KW-1185">Reference proteome</keyword>
<organism evidence="1 2">
    <name type="scientific">Archangium minus</name>
    <dbReference type="NCBI Taxonomy" id="83450"/>
    <lineage>
        <taxon>Bacteria</taxon>
        <taxon>Pseudomonadati</taxon>
        <taxon>Myxococcota</taxon>
        <taxon>Myxococcia</taxon>
        <taxon>Myxococcales</taxon>
        <taxon>Cystobacterineae</taxon>
        <taxon>Archangiaceae</taxon>
        <taxon>Archangium</taxon>
    </lineage>
</organism>